<evidence type="ECO:0008006" key="4">
    <source>
        <dbReference type="Google" id="ProtNLM"/>
    </source>
</evidence>
<feature type="transmembrane region" description="Helical" evidence="1">
    <location>
        <begin position="248"/>
        <end position="269"/>
    </location>
</feature>
<accession>A0A1I6XX94</accession>
<dbReference type="EMBL" id="FPBA01000002">
    <property type="protein sequence ID" value="SFT42757.1"/>
    <property type="molecule type" value="Genomic_DNA"/>
</dbReference>
<evidence type="ECO:0000313" key="3">
    <source>
        <dbReference type="Proteomes" id="UP000199546"/>
    </source>
</evidence>
<reference evidence="3" key="1">
    <citation type="submission" date="2016-10" db="EMBL/GenBank/DDBJ databases">
        <authorList>
            <person name="Varghese N."/>
            <person name="Submissions S."/>
        </authorList>
    </citation>
    <scope>NUCLEOTIDE SEQUENCE [LARGE SCALE GENOMIC DNA]</scope>
    <source>
        <strain evidence="3">DSM 46136</strain>
    </source>
</reference>
<dbReference type="Proteomes" id="UP000199546">
    <property type="component" value="Unassembled WGS sequence"/>
</dbReference>
<evidence type="ECO:0000256" key="1">
    <source>
        <dbReference type="SAM" id="Phobius"/>
    </source>
</evidence>
<feature type="transmembrane region" description="Helical" evidence="1">
    <location>
        <begin position="222"/>
        <end position="242"/>
    </location>
</feature>
<name>A0A1I6XX94_9ACTN</name>
<gene>
    <name evidence="2" type="ORF">SAMN05660657_00715</name>
</gene>
<evidence type="ECO:0000313" key="2">
    <source>
        <dbReference type="EMBL" id="SFT42757.1"/>
    </source>
</evidence>
<protein>
    <recommendedName>
        <fullName evidence="4">4-amino-4-deoxy-L-arabinose transferase</fullName>
    </recommendedName>
</protein>
<organism evidence="2 3">
    <name type="scientific">Geodermatophilus amargosae</name>
    <dbReference type="NCBI Taxonomy" id="1296565"/>
    <lineage>
        <taxon>Bacteria</taxon>
        <taxon>Bacillati</taxon>
        <taxon>Actinomycetota</taxon>
        <taxon>Actinomycetes</taxon>
        <taxon>Geodermatophilales</taxon>
        <taxon>Geodermatophilaceae</taxon>
        <taxon>Geodermatophilus</taxon>
    </lineage>
</organism>
<feature type="transmembrane region" description="Helical" evidence="1">
    <location>
        <begin position="196"/>
        <end position="215"/>
    </location>
</feature>
<keyword evidence="3" id="KW-1185">Reference proteome</keyword>
<dbReference type="Pfam" id="PF20176">
    <property type="entry name" value="DUF6541"/>
    <property type="match status" value="1"/>
</dbReference>
<keyword evidence="1" id="KW-0472">Membrane</keyword>
<dbReference type="STRING" id="1296565.SAMN05660657_00715"/>
<keyword evidence="1" id="KW-0812">Transmembrane</keyword>
<dbReference type="OrthoDB" id="3251757at2"/>
<feature type="transmembrane region" description="Helical" evidence="1">
    <location>
        <begin position="6"/>
        <end position="29"/>
    </location>
</feature>
<feature type="transmembrane region" description="Helical" evidence="1">
    <location>
        <begin position="278"/>
        <end position="306"/>
    </location>
</feature>
<feature type="transmembrane region" description="Helical" evidence="1">
    <location>
        <begin position="63"/>
        <end position="82"/>
    </location>
</feature>
<feature type="transmembrane region" description="Helical" evidence="1">
    <location>
        <begin position="321"/>
        <end position="343"/>
    </location>
</feature>
<sequence length="668" mass="71237">MTLHDVLVPVVSALVLVVPGLVLALLAGLRPGTSVAVAPLLTYGVVTLSATAATYVSFPWEPWTLAVATLLVAAVVVGLRLLTGRGLPWQRRLAVERPARPGLRDLTVAGGVLAGGLLAAVVLRDGFGRLDTPNQDWDYVFHASATRLIADSGDLAPSALGRVNDWETANYYYPNTFHGMAAVVRDLTGGTVFEVLNSQAMIMCLVAGLGLAGLLHRLRAPLAVTAGTPVLLAGFASFPYDVLWRGPLLPFAAGVAVVPAFVLLLDVVLDLRRPAPTLLFTLGAAGLLGLHPSTALSAALFALVWLTVRWWRAPSTVPRDLVVLVVGGMAALLCAAPAVLGAISTSSEGADVDWPAIESPGQAVGDMLFLNHELPAPQYWLSALVVAGLLTVHRARYMWAWLAAAATAFVLFVMAASSDSQLVADLTRPWWNDRWRFAAVVALGLAPLAMHGLWTTARTLALAVRRRLGGRVARLRGPALARGLVVTGLLALLVLSDVLYAPLNSSRVALNYQRDDMLDGNEIDAMEWLAENSTGGTVMNDSNDGSAYLSAVTGLRPLFGHIVEPRLVSKMGPTQQLLIEHFNCLDSDPEVREAIEDLDIRYVFLGNGFIREWFTRLPGLRGIDASPSLRLVHREPGVRVFEVDLTDTPTQPVAACVPPSADTDGQTG</sequence>
<feature type="transmembrane region" description="Helical" evidence="1">
    <location>
        <begin position="399"/>
        <end position="417"/>
    </location>
</feature>
<feature type="transmembrane region" description="Helical" evidence="1">
    <location>
        <begin position="437"/>
        <end position="463"/>
    </location>
</feature>
<keyword evidence="1" id="KW-1133">Transmembrane helix</keyword>
<dbReference type="RefSeq" id="WP_093578047.1">
    <property type="nucleotide sequence ID" value="NZ_FPBA01000002.1"/>
</dbReference>
<proteinExistence type="predicted"/>
<dbReference type="InterPro" id="IPR046671">
    <property type="entry name" value="DUF6541"/>
</dbReference>
<feature type="transmembrane region" description="Helical" evidence="1">
    <location>
        <begin position="36"/>
        <end position="57"/>
    </location>
</feature>
<feature type="transmembrane region" description="Helical" evidence="1">
    <location>
        <begin position="484"/>
        <end position="503"/>
    </location>
</feature>
<dbReference type="AlphaFoldDB" id="A0A1I6XX94"/>